<feature type="region of interest" description="Disordered" evidence="1">
    <location>
        <begin position="1"/>
        <end position="39"/>
    </location>
</feature>
<protein>
    <submittedName>
        <fullName evidence="2">Uncharacterized protein</fullName>
    </submittedName>
</protein>
<dbReference type="EMBL" id="KV722358">
    <property type="protein sequence ID" value="OCH93173.1"/>
    <property type="molecule type" value="Genomic_DNA"/>
</dbReference>
<evidence type="ECO:0000313" key="2">
    <source>
        <dbReference type="EMBL" id="OCH93173.1"/>
    </source>
</evidence>
<keyword evidence="3" id="KW-1185">Reference proteome</keyword>
<accession>A0A8E2AZG5</accession>
<evidence type="ECO:0000256" key="1">
    <source>
        <dbReference type="SAM" id="MobiDB-lite"/>
    </source>
</evidence>
<reference evidence="2 3" key="1">
    <citation type="submission" date="2016-07" db="EMBL/GenBank/DDBJ databases">
        <title>Draft genome of the white-rot fungus Obba rivulosa 3A-2.</title>
        <authorList>
            <consortium name="DOE Joint Genome Institute"/>
            <person name="Miettinen O."/>
            <person name="Riley R."/>
            <person name="Acob R."/>
            <person name="Barry K."/>
            <person name="Cullen D."/>
            <person name="De Vries R."/>
            <person name="Hainaut M."/>
            <person name="Hatakka A."/>
            <person name="Henrissat B."/>
            <person name="Hilden K."/>
            <person name="Kuo R."/>
            <person name="Labutti K."/>
            <person name="Lipzen A."/>
            <person name="Makela M.R."/>
            <person name="Sandor L."/>
            <person name="Spatafora J.W."/>
            <person name="Grigoriev I.V."/>
            <person name="Hibbett D.S."/>
        </authorList>
    </citation>
    <scope>NUCLEOTIDE SEQUENCE [LARGE SCALE GENOMIC DNA]</scope>
    <source>
        <strain evidence="2 3">3A-2</strain>
    </source>
</reference>
<organism evidence="2 3">
    <name type="scientific">Obba rivulosa</name>
    <dbReference type="NCBI Taxonomy" id="1052685"/>
    <lineage>
        <taxon>Eukaryota</taxon>
        <taxon>Fungi</taxon>
        <taxon>Dikarya</taxon>
        <taxon>Basidiomycota</taxon>
        <taxon>Agaricomycotina</taxon>
        <taxon>Agaricomycetes</taxon>
        <taxon>Polyporales</taxon>
        <taxon>Gelatoporiaceae</taxon>
        <taxon>Obba</taxon>
    </lineage>
</organism>
<proteinExistence type="predicted"/>
<name>A0A8E2AZG5_9APHY</name>
<feature type="region of interest" description="Disordered" evidence="1">
    <location>
        <begin position="93"/>
        <end position="120"/>
    </location>
</feature>
<evidence type="ECO:0000313" key="3">
    <source>
        <dbReference type="Proteomes" id="UP000250043"/>
    </source>
</evidence>
<gene>
    <name evidence="2" type="ORF">OBBRIDRAFT_802067</name>
</gene>
<dbReference type="Proteomes" id="UP000250043">
    <property type="component" value="Unassembled WGS sequence"/>
</dbReference>
<feature type="compositionally biased region" description="Basic and acidic residues" evidence="1">
    <location>
        <begin position="16"/>
        <end position="29"/>
    </location>
</feature>
<dbReference type="AlphaFoldDB" id="A0A8E2AZG5"/>
<sequence>MPKVDPFPRFPTPEPVKQERPGRHRRAEDQGQDMKPQVLPNTAATCPFWSRATLREPRDVTLALAVPLTPKTRAIFNTLLLALLLFSPRSSRASARSHARDQRGGLLGLGGDKGKTRGCDTKCSRRRDSIVCFMTSRVQYEADLNRSFRLQQIT</sequence>